<organism evidence="2 3">
    <name type="scientific">Mycolicibacter longobardus</name>
    <dbReference type="NCBI Taxonomy" id="1108812"/>
    <lineage>
        <taxon>Bacteria</taxon>
        <taxon>Bacillati</taxon>
        <taxon>Actinomycetota</taxon>
        <taxon>Actinomycetes</taxon>
        <taxon>Mycobacteriales</taxon>
        <taxon>Mycobacteriaceae</taxon>
        <taxon>Mycolicibacter</taxon>
    </lineage>
</organism>
<protein>
    <submittedName>
        <fullName evidence="2">Uncharacterized protein</fullName>
    </submittedName>
</protein>
<feature type="transmembrane region" description="Helical" evidence="1">
    <location>
        <begin position="12"/>
        <end position="33"/>
    </location>
</feature>
<dbReference type="Proteomes" id="UP000193866">
    <property type="component" value="Unassembled WGS sequence"/>
</dbReference>
<dbReference type="RefSeq" id="WP_085265990.1">
    <property type="nucleotide sequence ID" value="NZ_JACKVG010000031.1"/>
</dbReference>
<gene>
    <name evidence="2" type="ORF">AWC16_18475</name>
</gene>
<reference evidence="2 3" key="1">
    <citation type="submission" date="2016-01" db="EMBL/GenBank/DDBJ databases">
        <title>The new phylogeny of the genus Mycobacterium.</title>
        <authorList>
            <person name="Tarcisio F."/>
            <person name="Conor M."/>
            <person name="Antonella G."/>
            <person name="Elisabetta G."/>
            <person name="Giulia F.S."/>
            <person name="Sara T."/>
            <person name="Anna F."/>
            <person name="Clotilde B."/>
            <person name="Roberto B."/>
            <person name="Veronica D.S."/>
            <person name="Fabio R."/>
            <person name="Monica P."/>
            <person name="Olivier J."/>
            <person name="Enrico T."/>
            <person name="Nicola S."/>
        </authorList>
    </citation>
    <scope>NUCLEOTIDE SEQUENCE [LARGE SCALE GENOMIC DNA]</scope>
    <source>
        <strain evidence="2 3">DSM 45394</strain>
    </source>
</reference>
<feature type="transmembrane region" description="Helical" evidence="1">
    <location>
        <begin position="39"/>
        <end position="61"/>
    </location>
</feature>
<keyword evidence="3" id="KW-1185">Reference proteome</keyword>
<dbReference type="STRING" id="1108812.AWC16_18475"/>
<evidence type="ECO:0000313" key="3">
    <source>
        <dbReference type="Proteomes" id="UP000193866"/>
    </source>
</evidence>
<comment type="caution">
    <text evidence="2">The sequence shown here is derived from an EMBL/GenBank/DDBJ whole genome shotgun (WGS) entry which is preliminary data.</text>
</comment>
<feature type="transmembrane region" description="Helical" evidence="1">
    <location>
        <begin position="73"/>
        <end position="97"/>
    </location>
</feature>
<evidence type="ECO:0000256" key="1">
    <source>
        <dbReference type="SAM" id="Phobius"/>
    </source>
</evidence>
<dbReference type="AlphaFoldDB" id="A0A1X1YCH3"/>
<dbReference type="EMBL" id="LQPG01000033">
    <property type="protein sequence ID" value="ORW08808.1"/>
    <property type="molecule type" value="Genomic_DNA"/>
</dbReference>
<sequence length="100" mass="10740">MTTAADEARYGPFGFIAALATIAIVETATWIWIPYWIAQLYLFGIATVVVVPTGFFMSQTGGTKTAQIGRGMLIGYLATPLTIALVVIPPVVITQLLHRA</sequence>
<name>A0A1X1YCH3_9MYCO</name>
<keyword evidence="1" id="KW-0472">Membrane</keyword>
<dbReference type="OrthoDB" id="4763905at2"/>
<keyword evidence="1" id="KW-0812">Transmembrane</keyword>
<proteinExistence type="predicted"/>
<keyword evidence="1" id="KW-1133">Transmembrane helix</keyword>
<accession>A0A1X1YCH3</accession>
<evidence type="ECO:0000313" key="2">
    <source>
        <dbReference type="EMBL" id="ORW08808.1"/>
    </source>
</evidence>